<evidence type="ECO:0000259" key="6">
    <source>
        <dbReference type="Pfam" id="PF08314"/>
    </source>
</evidence>
<organism evidence="7 8">
    <name type="scientific">Heterodermia speciosa</name>
    <dbReference type="NCBI Taxonomy" id="116794"/>
    <lineage>
        <taxon>Eukaryota</taxon>
        <taxon>Fungi</taxon>
        <taxon>Dikarya</taxon>
        <taxon>Ascomycota</taxon>
        <taxon>Pezizomycotina</taxon>
        <taxon>Lecanoromycetes</taxon>
        <taxon>OSLEUM clade</taxon>
        <taxon>Lecanoromycetidae</taxon>
        <taxon>Caliciales</taxon>
        <taxon>Physciaceae</taxon>
        <taxon>Heterodermia</taxon>
    </lineage>
</organism>
<feature type="compositionally biased region" description="Basic residues" evidence="5">
    <location>
        <begin position="232"/>
        <end position="245"/>
    </location>
</feature>
<dbReference type="GO" id="GO:0005783">
    <property type="term" value="C:endoplasmic reticulum"/>
    <property type="evidence" value="ECO:0007669"/>
    <property type="project" value="UniProtKB-SubCell"/>
</dbReference>
<feature type="domain" description="Sec39" evidence="6">
    <location>
        <begin position="9"/>
        <end position="798"/>
    </location>
</feature>
<dbReference type="Proteomes" id="UP000664521">
    <property type="component" value="Unassembled WGS sequence"/>
</dbReference>
<evidence type="ECO:0000256" key="1">
    <source>
        <dbReference type="ARBA" id="ARBA00004240"/>
    </source>
</evidence>
<feature type="region of interest" description="Disordered" evidence="5">
    <location>
        <begin position="657"/>
        <end position="676"/>
    </location>
</feature>
<gene>
    <name evidence="7" type="ORF">HETSPECPRED_007697</name>
</gene>
<dbReference type="PANTHER" id="PTHR40787:SF3">
    <property type="entry name" value="PROTEIN TRANSPORT PROTEIN SEC39"/>
    <property type="match status" value="1"/>
</dbReference>
<evidence type="ECO:0000256" key="4">
    <source>
        <dbReference type="ARBA" id="ARBA00022927"/>
    </source>
</evidence>
<evidence type="ECO:0000256" key="2">
    <source>
        <dbReference type="ARBA" id="ARBA00022448"/>
    </source>
</evidence>
<dbReference type="InterPro" id="IPR013244">
    <property type="entry name" value="Sec39_domain"/>
</dbReference>
<keyword evidence="2" id="KW-0813">Transport</keyword>
<evidence type="ECO:0000256" key="3">
    <source>
        <dbReference type="ARBA" id="ARBA00022824"/>
    </source>
</evidence>
<comment type="subcellular location">
    <subcellularLocation>
        <location evidence="1">Endoplasmic reticulum</location>
    </subcellularLocation>
</comment>
<dbReference type="OrthoDB" id="342024at2759"/>
<dbReference type="Pfam" id="PF08314">
    <property type="entry name" value="Sec39"/>
    <property type="match status" value="1"/>
</dbReference>
<evidence type="ECO:0000256" key="5">
    <source>
        <dbReference type="SAM" id="MobiDB-lite"/>
    </source>
</evidence>
<feature type="region of interest" description="Disordered" evidence="5">
    <location>
        <begin position="793"/>
        <end position="827"/>
    </location>
</feature>
<accession>A0A8H3FR72</accession>
<keyword evidence="4" id="KW-0653">Protein transport</keyword>
<name>A0A8H3FR72_9LECA</name>
<evidence type="ECO:0000313" key="7">
    <source>
        <dbReference type="EMBL" id="CAF9930716.1"/>
    </source>
</evidence>
<reference evidence="7" key="1">
    <citation type="submission" date="2021-03" db="EMBL/GenBank/DDBJ databases">
        <authorList>
            <person name="Tagirdzhanova G."/>
        </authorList>
    </citation>
    <scope>NUCLEOTIDE SEQUENCE</scope>
</reference>
<feature type="region of interest" description="Disordered" evidence="5">
    <location>
        <begin position="232"/>
        <end position="262"/>
    </location>
</feature>
<comment type="caution">
    <text evidence="7">The sequence shown here is derived from an EMBL/GenBank/DDBJ whole genome shotgun (WGS) entry which is preliminary data.</text>
</comment>
<dbReference type="AlphaFoldDB" id="A0A8H3FR72"/>
<dbReference type="EMBL" id="CAJPDS010000056">
    <property type="protein sequence ID" value="CAF9930716.1"/>
    <property type="molecule type" value="Genomic_DNA"/>
</dbReference>
<keyword evidence="3" id="KW-0256">Endoplasmic reticulum</keyword>
<proteinExistence type="predicted"/>
<dbReference type="GO" id="GO:0015031">
    <property type="term" value="P:protein transport"/>
    <property type="evidence" value="ECO:0007669"/>
    <property type="project" value="UniProtKB-KW"/>
</dbReference>
<protein>
    <recommendedName>
        <fullName evidence="6">Sec39 domain-containing protein</fullName>
    </recommendedName>
</protein>
<dbReference type="GO" id="GO:0006890">
    <property type="term" value="P:retrograde vesicle-mediated transport, Golgi to endoplasmic reticulum"/>
    <property type="evidence" value="ECO:0007669"/>
    <property type="project" value="InterPro"/>
</dbReference>
<keyword evidence="8" id="KW-1185">Reference proteome</keyword>
<evidence type="ECO:0000313" key="8">
    <source>
        <dbReference type="Proteomes" id="UP000664521"/>
    </source>
</evidence>
<feature type="region of interest" description="Disordered" evidence="5">
    <location>
        <begin position="863"/>
        <end position="894"/>
    </location>
</feature>
<sequence>MTSRAHVILEAVGLSIEAEGGRLLQLVSEQRTLKLELILRIILTYLPEGLDIPNYHDLLVYLSGNVTGRTITSSLVEPGPSYDQLSDIEARQRVKRLHLLPLLPSHLRPSDADITDVDPFTQFLIHRAHRIESETGSLPLIAQLVEPFLHHSDYLHTWAISDLLPLLRLDYEYYANKEPTYSLEAFGNLSGHEVVETLLSKAAGQKDKDSRKHVARDLRGLVGPWMYGQKRSKRRKLETVRRRRSSAASTTSVRDGNMTPQDNSAESWAIVNDWLLNLSMHDFPQASDAISHWDGPQDVDYGSWNNEPTEMESDSSRTLTSRYAQTGLAMIYATDIASLGVIESSHGVLQRAAELMKLASLSELPIITDTLAQSIPEEYFDSLSPTHLFHNTLPRSQNPLTTPSENSLALGQLLLSSNHILHSFNQSKPCKTILSLAVFSSRTDQLTELRRILHGLTARNQDNELWQSSRHSILRLRDWRHSSKLPDPKVSNFCCGLFAKVDLPTTEIEILKAMLNSTSYNVAVDIYCKQNYPPLPAAEVERIVIEVAFAFYDSASNGNRTRGGVRKASDILNAFRSFFPNSDSFQKISALLKATHAMSFYSLTLQHGVPFQPVNIRAHRDPMLLIGKILDQNARSYTKLDDLLDIGQDLVAASLTTRTGESDSGEDDQQGPAPPSLVARRRIISMAIEAALREDDFDTAYSYVVNRLQQDYNPAPSEPSRDIDDASWRAAFKAGCYLVTKASGSSNLRRLEQRMELLSQALLLAPTSALSDILEVWRQCEEDLNSALTQEAEAEEKWDARGDQRIPGQFSEYSSPATQKSREPSRAAMNEEAPMGLFDVARGAAATLSKNASLLSSSRNVAGAGSLQTGHERSSSKMSGGDDDIGSGHDAEGRVRKRDIVSNMVTGGLASGIGWILGAPPVREHE</sequence>
<dbReference type="PANTHER" id="PTHR40787">
    <property type="entry name" value="SECRETED PROTEIN"/>
    <property type="match status" value="1"/>
</dbReference>
<feature type="compositionally biased region" description="Basic and acidic residues" evidence="5">
    <location>
        <begin position="795"/>
        <end position="804"/>
    </location>
</feature>